<feature type="domain" description="Large ribosomal subunit protein bL12 C-terminal" evidence="5">
    <location>
        <begin position="63"/>
        <end position="131"/>
    </location>
</feature>
<dbReference type="Proteomes" id="UP000477311">
    <property type="component" value="Unassembled WGS sequence"/>
</dbReference>
<dbReference type="EMBL" id="JAAKYA010000027">
    <property type="protein sequence ID" value="NGO38672.1"/>
    <property type="molecule type" value="Genomic_DNA"/>
</dbReference>
<evidence type="ECO:0000259" key="5">
    <source>
        <dbReference type="Pfam" id="PF00542"/>
    </source>
</evidence>
<keyword evidence="2 4" id="KW-0689">Ribosomal protein</keyword>
<name>A0A6M1RV85_9BACT</name>
<dbReference type="InterPro" id="IPR013823">
    <property type="entry name" value="Ribosomal_bL12_C"/>
</dbReference>
<dbReference type="AlphaFoldDB" id="A0A6M1RV85"/>
<dbReference type="GO" id="GO:0003729">
    <property type="term" value="F:mRNA binding"/>
    <property type="evidence" value="ECO:0007669"/>
    <property type="project" value="TreeGrafter"/>
</dbReference>
<evidence type="ECO:0000313" key="7">
    <source>
        <dbReference type="EMBL" id="NGO38672.1"/>
    </source>
</evidence>
<dbReference type="Gene3D" id="1.20.5.710">
    <property type="entry name" value="Single helix bin"/>
    <property type="match status" value="1"/>
</dbReference>
<dbReference type="PANTHER" id="PTHR45987:SF4">
    <property type="entry name" value="LARGE RIBOSOMAL SUBUNIT PROTEIN BL12M"/>
    <property type="match status" value="1"/>
</dbReference>
<evidence type="ECO:0000256" key="4">
    <source>
        <dbReference type="HAMAP-Rule" id="MF_00368"/>
    </source>
</evidence>
<proteinExistence type="inferred from homology"/>
<reference evidence="7 8" key="1">
    <citation type="submission" date="2020-02" db="EMBL/GenBank/DDBJ databases">
        <title>Draft genome sequence of Limisphaera ngatamarikiensis NGM72.4T, a thermophilic Verrucomicrobia grouped in subdivision 3.</title>
        <authorList>
            <person name="Carere C.R."/>
            <person name="Steen J."/>
            <person name="Hugenholtz P."/>
            <person name="Stott M.B."/>
        </authorList>
    </citation>
    <scope>NUCLEOTIDE SEQUENCE [LARGE SCALE GENOMIC DNA]</scope>
    <source>
        <strain evidence="7 8">NGM72.4</strain>
    </source>
</reference>
<dbReference type="FunFam" id="3.30.1390.10:FF:000001">
    <property type="entry name" value="50S ribosomal protein L7/L12"/>
    <property type="match status" value="1"/>
</dbReference>
<dbReference type="GO" id="GO:0022625">
    <property type="term" value="C:cytosolic large ribosomal subunit"/>
    <property type="evidence" value="ECO:0007669"/>
    <property type="project" value="TreeGrafter"/>
</dbReference>
<dbReference type="InterPro" id="IPR014719">
    <property type="entry name" value="Ribosomal_bL12_C/ClpS-like"/>
</dbReference>
<dbReference type="InterPro" id="IPR036235">
    <property type="entry name" value="Ribosomal_bL12_oligo_N_sf"/>
</dbReference>
<comment type="subunit">
    <text evidence="4">Homodimer. Part of the ribosomal stalk of the 50S ribosomal subunit. Forms a multimeric L10(L12)X complex, where L10 forms an elongated spine to which 2 to 4 L12 dimers bind in a sequential fashion. Binds GTP-bound translation factors.</text>
</comment>
<dbReference type="NCBIfam" id="TIGR00855">
    <property type="entry name" value="L12"/>
    <property type="match status" value="1"/>
</dbReference>
<dbReference type="GO" id="GO:0006412">
    <property type="term" value="P:translation"/>
    <property type="evidence" value="ECO:0007669"/>
    <property type="project" value="UniProtKB-UniRule"/>
</dbReference>
<keyword evidence="3 4" id="KW-0687">Ribonucleoprotein</keyword>
<comment type="caution">
    <text evidence="7">The sequence shown here is derived from an EMBL/GenBank/DDBJ whole genome shotgun (WGS) entry which is preliminary data.</text>
</comment>
<sequence>MADIANLVEELSKLTVLEAAELVKKLEEKWGVSAAAPVAVAAPAAAGAAGAAAAPAAEAKTTFDVVLVSLPADKKIPVIKAVREIKAGLGLADAKALVEGAPKPVLEGVSKEEAEAAKKKLEEAGAKVELK</sequence>
<comment type="function">
    <text evidence="4">Forms part of the ribosomal stalk which helps the ribosome interact with GTP-bound translation factors. Is thus essential for accurate translation.</text>
</comment>
<accession>A0A6M1RV85</accession>
<dbReference type="RefSeq" id="WP_165106265.1">
    <property type="nucleotide sequence ID" value="NZ_JAAKYA010000027.1"/>
</dbReference>
<dbReference type="InterPro" id="IPR008932">
    <property type="entry name" value="Ribosomal_bL12_oligo"/>
</dbReference>
<dbReference type="InterPro" id="IPR000206">
    <property type="entry name" value="Ribosomal_bL12"/>
</dbReference>
<dbReference type="PANTHER" id="PTHR45987">
    <property type="entry name" value="39S RIBOSOMAL PROTEIN L12"/>
    <property type="match status" value="1"/>
</dbReference>
<protein>
    <recommendedName>
        <fullName evidence="4">Large ribosomal subunit protein bL12</fullName>
    </recommendedName>
</protein>
<dbReference type="Pfam" id="PF16320">
    <property type="entry name" value="Ribosomal_L12_N"/>
    <property type="match status" value="1"/>
</dbReference>
<evidence type="ECO:0000313" key="8">
    <source>
        <dbReference type="Proteomes" id="UP000477311"/>
    </source>
</evidence>
<dbReference type="GO" id="GO:0003735">
    <property type="term" value="F:structural constituent of ribosome"/>
    <property type="evidence" value="ECO:0007669"/>
    <property type="project" value="InterPro"/>
</dbReference>
<dbReference type="HAMAP" id="MF_00368">
    <property type="entry name" value="Ribosomal_bL12"/>
    <property type="match status" value="1"/>
</dbReference>
<dbReference type="SUPFAM" id="SSF48300">
    <property type="entry name" value="Ribosomal protein L7/12, oligomerisation (N-terminal) domain"/>
    <property type="match status" value="1"/>
</dbReference>
<keyword evidence="8" id="KW-1185">Reference proteome</keyword>
<dbReference type="SUPFAM" id="SSF54736">
    <property type="entry name" value="ClpS-like"/>
    <property type="match status" value="1"/>
</dbReference>
<dbReference type="CDD" id="cd00387">
    <property type="entry name" value="Ribosomal_L7_L12"/>
    <property type="match status" value="1"/>
</dbReference>
<evidence type="ECO:0000256" key="2">
    <source>
        <dbReference type="ARBA" id="ARBA00022980"/>
    </source>
</evidence>
<evidence type="ECO:0000256" key="3">
    <source>
        <dbReference type="ARBA" id="ARBA00023274"/>
    </source>
</evidence>
<dbReference type="Pfam" id="PF00542">
    <property type="entry name" value="Ribosomal_L12"/>
    <property type="match status" value="1"/>
</dbReference>
<feature type="domain" description="Large ribosomal subunit protein bL12 oligomerization" evidence="6">
    <location>
        <begin position="4"/>
        <end position="49"/>
    </location>
</feature>
<comment type="similarity">
    <text evidence="1 4">Belongs to the bacterial ribosomal protein bL12 family.</text>
</comment>
<gene>
    <name evidence="4 7" type="primary">rplL</name>
    <name evidence="7" type="ORF">G4L39_04580</name>
</gene>
<evidence type="ECO:0000259" key="6">
    <source>
        <dbReference type="Pfam" id="PF16320"/>
    </source>
</evidence>
<evidence type="ECO:0000256" key="1">
    <source>
        <dbReference type="ARBA" id="ARBA00007197"/>
    </source>
</evidence>
<dbReference type="Gene3D" id="3.30.1390.10">
    <property type="match status" value="1"/>
</dbReference>
<organism evidence="7 8">
    <name type="scientific">Limisphaera ngatamarikiensis</name>
    <dbReference type="NCBI Taxonomy" id="1324935"/>
    <lineage>
        <taxon>Bacteria</taxon>
        <taxon>Pseudomonadati</taxon>
        <taxon>Verrucomicrobiota</taxon>
        <taxon>Verrucomicrobiia</taxon>
        <taxon>Limisphaerales</taxon>
        <taxon>Limisphaeraceae</taxon>
        <taxon>Limisphaera</taxon>
    </lineage>
</organism>